<evidence type="ECO:0000313" key="3">
    <source>
        <dbReference type="Proteomes" id="UP000007879"/>
    </source>
</evidence>
<evidence type="ECO:0000313" key="2">
    <source>
        <dbReference type="EnsemblMetazoa" id="Aqu2.1.34446_001"/>
    </source>
</evidence>
<sequence length="544" mass="61766">MATSSSSPLSSEDIFNKHYPLLSTSLCDPVSVTRLLYGELVITGQILSNVESASPSISKQREELLKGLREVLVGNDNNLQTFASVLCKFTANVKLGEAIHKDYDESFLDENEVTWETNEGGRIPVPKRKSDDFTSFHELYIKMFKKLSDTITRHAPAMEDIKSFIECFTSQLEGQLLVAESINDQLLLMRSSSNLIDIEMLQGLTEHLQLPEGREIISEYQEAMMNYASRLPVRVCATESLNTILMPPPLKCESATFAFKWDPEQKKLKDAVDIVSKSTGKLMKVYNLEMSSDEVHVNCVFLYTLMGAAIATVHDNIEALISDGIVKVTIGYLTVWKKQVHDFLTKEREEPQPSEATQEEGQDTSSASLDDEDRPKTTAELEDIVEKLSETLKDKEQEVEELADILQKIKEGTPLERKVSELKLYLKQEREKEKSLRDEIKEMEEALKDPEAYEKKRLTNELERLKREKKQKEDKLLEDGKKEISVLKEKLKELEKELAEKEEENKSLTENLKALQSQLTETKASEADDPPQPIEEPTIPTSPS</sequence>
<keyword evidence="3" id="KW-1185">Reference proteome</keyword>
<dbReference type="EnsemblMetazoa" id="XM_003385783.3">
    <property type="protein sequence ID" value="XP_003385831.2"/>
    <property type="gene ID" value="LOC100631905"/>
</dbReference>
<proteinExistence type="predicted"/>
<dbReference type="InParanoid" id="A0A1X7V3A3"/>
<accession>A0A1X7V3A3</accession>
<dbReference type="AlphaFoldDB" id="A0A1X7V3A3"/>
<organism evidence="2">
    <name type="scientific">Amphimedon queenslandica</name>
    <name type="common">Sponge</name>
    <dbReference type="NCBI Taxonomy" id="400682"/>
    <lineage>
        <taxon>Eukaryota</taxon>
        <taxon>Metazoa</taxon>
        <taxon>Porifera</taxon>
        <taxon>Demospongiae</taxon>
        <taxon>Heteroscleromorpha</taxon>
        <taxon>Haplosclerida</taxon>
        <taxon>Niphatidae</taxon>
        <taxon>Amphimedon</taxon>
    </lineage>
</organism>
<reference evidence="2" key="2">
    <citation type="submission" date="2017-05" db="UniProtKB">
        <authorList>
            <consortium name="EnsemblMetazoa"/>
        </authorList>
    </citation>
    <scope>IDENTIFICATION</scope>
</reference>
<name>A0A1X7V3A3_AMPQE</name>
<dbReference type="Proteomes" id="UP000007879">
    <property type="component" value="Unassembled WGS sequence"/>
</dbReference>
<dbReference type="EnsemblMetazoa" id="Aqu2.1.34446_001">
    <property type="protein sequence ID" value="Aqu2.1.34446_001"/>
    <property type="gene ID" value="Aqu2.1.34446"/>
</dbReference>
<dbReference type="OrthoDB" id="272549at2759"/>
<evidence type="ECO:0000256" key="1">
    <source>
        <dbReference type="SAM" id="MobiDB-lite"/>
    </source>
</evidence>
<feature type="compositionally biased region" description="Pro residues" evidence="1">
    <location>
        <begin position="530"/>
        <end position="544"/>
    </location>
</feature>
<feature type="region of interest" description="Disordered" evidence="1">
    <location>
        <begin position="347"/>
        <end position="376"/>
    </location>
</feature>
<feature type="region of interest" description="Disordered" evidence="1">
    <location>
        <begin position="500"/>
        <end position="544"/>
    </location>
</feature>
<protein>
    <submittedName>
        <fullName evidence="2">Uncharacterized protein</fullName>
    </submittedName>
</protein>
<gene>
    <name evidence="2" type="primary">100631905</name>
</gene>
<dbReference type="KEGG" id="aqu:100631905"/>
<reference evidence="3" key="1">
    <citation type="journal article" date="2010" name="Nature">
        <title>The Amphimedon queenslandica genome and the evolution of animal complexity.</title>
        <authorList>
            <person name="Srivastava M."/>
            <person name="Simakov O."/>
            <person name="Chapman J."/>
            <person name="Fahey B."/>
            <person name="Gauthier M.E."/>
            <person name="Mitros T."/>
            <person name="Richards G.S."/>
            <person name="Conaco C."/>
            <person name="Dacre M."/>
            <person name="Hellsten U."/>
            <person name="Larroux C."/>
            <person name="Putnam N.H."/>
            <person name="Stanke M."/>
            <person name="Adamska M."/>
            <person name="Darling A."/>
            <person name="Degnan S.M."/>
            <person name="Oakley T.H."/>
            <person name="Plachetzki D.C."/>
            <person name="Zhai Y."/>
            <person name="Adamski M."/>
            <person name="Calcino A."/>
            <person name="Cummins S.F."/>
            <person name="Goodstein D.M."/>
            <person name="Harris C."/>
            <person name="Jackson D.J."/>
            <person name="Leys S.P."/>
            <person name="Shu S."/>
            <person name="Woodcroft B.J."/>
            <person name="Vervoort M."/>
            <person name="Kosik K.S."/>
            <person name="Manning G."/>
            <person name="Degnan B.M."/>
            <person name="Rokhsar D.S."/>
        </authorList>
    </citation>
    <scope>NUCLEOTIDE SEQUENCE [LARGE SCALE GENOMIC DNA]</scope>
</reference>